<evidence type="ECO:0000256" key="9">
    <source>
        <dbReference type="ARBA" id="ARBA00023136"/>
    </source>
</evidence>
<keyword evidence="6 14" id="KW-0812">Transmembrane</keyword>
<dbReference type="NCBIfam" id="NF001389">
    <property type="entry name" value="PRK00281.1-2"/>
    <property type="match status" value="1"/>
</dbReference>
<sequence length="268" mass="28959">MDSILQAAILGVVEGLTEFLPVSSTGHLILVGHLLGFTGEKAATFEVVIQLGAILAVVVLYWERFWGLLRPAPGMRFSGVRGLWLLFLTSLPAGLAGLAAHDAIKQYLFGPYTVALALGVGALAILWVERRRRTPTTQTLDDITPLLALGVGAFQCLALWPGFSRSAATIMGGMILGAGRTVAAEYSFIAAVPIMFAATGYDMLKSMHLFTAADLPFLATGFVVSFLSAWLAVKVFIRLLGQVTLRPFAWYRLVLAPIVLIFWQMGLF</sequence>
<dbReference type="GO" id="GO:0046677">
    <property type="term" value="P:response to antibiotic"/>
    <property type="evidence" value="ECO:0007669"/>
    <property type="project" value="UniProtKB-UniRule"/>
</dbReference>
<keyword evidence="14" id="KW-0573">Peptidoglycan synthesis</keyword>
<evidence type="ECO:0000256" key="12">
    <source>
        <dbReference type="ARBA" id="ARBA00032932"/>
    </source>
</evidence>
<gene>
    <name evidence="14" type="primary">uppP</name>
    <name evidence="15" type="ORF">GGQ74_000474</name>
</gene>
<evidence type="ECO:0000256" key="10">
    <source>
        <dbReference type="ARBA" id="ARBA00023251"/>
    </source>
</evidence>
<evidence type="ECO:0000256" key="7">
    <source>
        <dbReference type="ARBA" id="ARBA00022801"/>
    </source>
</evidence>
<evidence type="ECO:0000256" key="8">
    <source>
        <dbReference type="ARBA" id="ARBA00022989"/>
    </source>
</evidence>
<accession>A0A846QNN4</accession>
<feature type="transmembrane region" description="Helical" evidence="14">
    <location>
        <begin position="140"/>
        <end position="163"/>
    </location>
</feature>
<evidence type="ECO:0000313" key="16">
    <source>
        <dbReference type="Proteomes" id="UP000580856"/>
    </source>
</evidence>
<comment type="miscellaneous">
    <text evidence="14">Bacitracin is thought to be involved in the inhibition of peptidoglycan synthesis by sequestering undecaprenyl diphosphate, thereby reducing the pool of lipid carrier available.</text>
</comment>
<dbReference type="Pfam" id="PF02673">
    <property type="entry name" value="BacA"/>
    <property type="match status" value="1"/>
</dbReference>
<comment type="caution">
    <text evidence="15">The sequence shown here is derived from an EMBL/GenBank/DDBJ whole genome shotgun (WGS) entry which is preliminary data.</text>
</comment>
<dbReference type="InterPro" id="IPR003824">
    <property type="entry name" value="UppP"/>
</dbReference>
<dbReference type="GO" id="GO:0071555">
    <property type="term" value="P:cell wall organization"/>
    <property type="evidence" value="ECO:0007669"/>
    <property type="project" value="UniProtKB-KW"/>
</dbReference>
<dbReference type="EC" id="3.6.1.27" evidence="3 14"/>
<evidence type="ECO:0000256" key="4">
    <source>
        <dbReference type="ARBA" id="ARBA00021581"/>
    </source>
</evidence>
<dbReference type="GO" id="GO:0005886">
    <property type="term" value="C:plasma membrane"/>
    <property type="evidence" value="ECO:0007669"/>
    <property type="project" value="UniProtKB-SubCell"/>
</dbReference>
<comment type="similarity">
    <text evidence="2 14">Belongs to the UppP family.</text>
</comment>
<keyword evidence="5 14" id="KW-1003">Cell membrane</keyword>
<keyword evidence="14" id="KW-0961">Cell wall biogenesis/degradation</keyword>
<evidence type="ECO:0000256" key="14">
    <source>
        <dbReference type="HAMAP-Rule" id="MF_01006"/>
    </source>
</evidence>
<feature type="transmembrane region" description="Helical" evidence="14">
    <location>
        <begin position="107"/>
        <end position="128"/>
    </location>
</feature>
<evidence type="ECO:0000256" key="1">
    <source>
        <dbReference type="ARBA" id="ARBA00004651"/>
    </source>
</evidence>
<evidence type="ECO:0000256" key="6">
    <source>
        <dbReference type="ARBA" id="ARBA00022692"/>
    </source>
</evidence>
<keyword evidence="16" id="KW-1185">Reference proteome</keyword>
<dbReference type="HAMAP" id="MF_01006">
    <property type="entry name" value="Undec_diphosphatase"/>
    <property type="match status" value="1"/>
</dbReference>
<keyword evidence="7 14" id="KW-0378">Hydrolase</keyword>
<keyword evidence="9 14" id="KW-0472">Membrane</keyword>
<keyword evidence="14" id="KW-0133">Cell shape</keyword>
<dbReference type="PANTHER" id="PTHR30622:SF3">
    <property type="entry name" value="UNDECAPRENYL-DIPHOSPHATASE"/>
    <property type="match status" value="1"/>
</dbReference>
<evidence type="ECO:0000256" key="2">
    <source>
        <dbReference type="ARBA" id="ARBA00010621"/>
    </source>
</evidence>
<evidence type="ECO:0000256" key="5">
    <source>
        <dbReference type="ARBA" id="ARBA00022475"/>
    </source>
</evidence>
<protein>
    <recommendedName>
        <fullName evidence="4 14">Undecaprenyl-diphosphatase</fullName>
        <ecNumber evidence="3 14">3.6.1.27</ecNumber>
    </recommendedName>
    <alternativeName>
        <fullName evidence="12 14">Bacitracin resistance protein</fullName>
    </alternativeName>
    <alternativeName>
        <fullName evidence="11 14">Undecaprenyl pyrophosphate phosphatase</fullName>
    </alternativeName>
</protein>
<feature type="transmembrane region" description="Helical" evidence="14">
    <location>
        <begin position="249"/>
        <end position="267"/>
    </location>
</feature>
<dbReference type="GO" id="GO:0009252">
    <property type="term" value="P:peptidoglycan biosynthetic process"/>
    <property type="evidence" value="ECO:0007669"/>
    <property type="project" value="UniProtKB-KW"/>
</dbReference>
<dbReference type="NCBIfam" id="TIGR00753">
    <property type="entry name" value="undec_PP_bacA"/>
    <property type="match status" value="1"/>
</dbReference>
<proteinExistence type="inferred from homology"/>
<keyword evidence="10 14" id="KW-0046">Antibiotic resistance</keyword>
<evidence type="ECO:0000313" key="15">
    <source>
        <dbReference type="EMBL" id="NJB66834.1"/>
    </source>
</evidence>
<evidence type="ECO:0000256" key="3">
    <source>
        <dbReference type="ARBA" id="ARBA00012374"/>
    </source>
</evidence>
<feature type="transmembrane region" description="Helical" evidence="14">
    <location>
        <begin position="83"/>
        <end position="101"/>
    </location>
</feature>
<dbReference type="AlphaFoldDB" id="A0A846QNN4"/>
<feature type="transmembrane region" description="Helical" evidence="14">
    <location>
        <begin position="42"/>
        <end position="62"/>
    </location>
</feature>
<evidence type="ECO:0000256" key="13">
    <source>
        <dbReference type="ARBA" id="ARBA00047594"/>
    </source>
</evidence>
<dbReference type="PANTHER" id="PTHR30622">
    <property type="entry name" value="UNDECAPRENYL-DIPHOSPHATASE"/>
    <property type="match status" value="1"/>
</dbReference>
<dbReference type="EMBL" id="JAATJA010000001">
    <property type="protein sequence ID" value="NJB66834.1"/>
    <property type="molecule type" value="Genomic_DNA"/>
</dbReference>
<feature type="transmembrane region" description="Helical" evidence="14">
    <location>
        <begin position="216"/>
        <end position="237"/>
    </location>
</feature>
<name>A0A846QNN4_9BACT</name>
<dbReference type="RefSeq" id="WP_167939934.1">
    <property type="nucleotide sequence ID" value="NZ_JAATJA010000001.1"/>
</dbReference>
<keyword evidence="8 14" id="KW-1133">Transmembrane helix</keyword>
<dbReference type="GO" id="GO:0008360">
    <property type="term" value="P:regulation of cell shape"/>
    <property type="evidence" value="ECO:0007669"/>
    <property type="project" value="UniProtKB-KW"/>
</dbReference>
<feature type="transmembrane region" description="Helical" evidence="14">
    <location>
        <begin position="183"/>
        <end position="204"/>
    </location>
</feature>
<comment type="catalytic activity">
    <reaction evidence="13 14">
        <text>di-trans,octa-cis-undecaprenyl diphosphate + H2O = di-trans,octa-cis-undecaprenyl phosphate + phosphate + H(+)</text>
        <dbReference type="Rhea" id="RHEA:28094"/>
        <dbReference type="ChEBI" id="CHEBI:15377"/>
        <dbReference type="ChEBI" id="CHEBI:15378"/>
        <dbReference type="ChEBI" id="CHEBI:43474"/>
        <dbReference type="ChEBI" id="CHEBI:58405"/>
        <dbReference type="ChEBI" id="CHEBI:60392"/>
        <dbReference type="EC" id="3.6.1.27"/>
    </reaction>
</comment>
<comment type="function">
    <text evidence="14">Catalyzes the dephosphorylation of undecaprenyl diphosphate (UPP). Confers resistance to bacitracin.</text>
</comment>
<organism evidence="15 16">
    <name type="scientific">Desulfobaculum xiamenense</name>
    <dbReference type="NCBI Taxonomy" id="995050"/>
    <lineage>
        <taxon>Bacteria</taxon>
        <taxon>Pseudomonadati</taxon>
        <taxon>Thermodesulfobacteriota</taxon>
        <taxon>Desulfovibrionia</taxon>
        <taxon>Desulfovibrionales</taxon>
        <taxon>Desulfovibrionaceae</taxon>
        <taxon>Desulfobaculum</taxon>
    </lineage>
</organism>
<evidence type="ECO:0000256" key="11">
    <source>
        <dbReference type="ARBA" id="ARBA00032707"/>
    </source>
</evidence>
<dbReference type="Proteomes" id="UP000580856">
    <property type="component" value="Unassembled WGS sequence"/>
</dbReference>
<dbReference type="NCBIfam" id="NF001390">
    <property type="entry name" value="PRK00281.1-4"/>
    <property type="match status" value="1"/>
</dbReference>
<reference evidence="15 16" key="1">
    <citation type="submission" date="2020-03" db="EMBL/GenBank/DDBJ databases">
        <title>Genomic Encyclopedia of Type Strains, Phase IV (KMG-IV): sequencing the most valuable type-strain genomes for metagenomic binning, comparative biology and taxonomic classification.</title>
        <authorList>
            <person name="Goeker M."/>
        </authorList>
    </citation>
    <scope>NUCLEOTIDE SEQUENCE [LARGE SCALE GENOMIC DNA]</scope>
    <source>
        <strain evidence="15 16">DSM 24233</strain>
    </source>
</reference>
<dbReference type="GO" id="GO:0050380">
    <property type="term" value="F:undecaprenyl-diphosphatase activity"/>
    <property type="evidence" value="ECO:0007669"/>
    <property type="project" value="UniProtKB-UniRule"/>
</dbReference>
<comment type="subcellular location">
    <subcellularLocation>
        <location evidence="1 14">Cell membrane</location>
        <topology evidence="1 14">Multi-pass membrane protein</topology>
    </subcellularLocation>
</comment>